<dbReference type="Proteomes" id="UP000057158">
    <property type="component" value="Chromosome"/>
</dbReference>
<keyword evidence="2" id="KW-1185">Reference proteome</keyword>
<dbReference type="EMBL" id="CP010802">
    <property type="protein sequence ID" value="ALC15235.1"/>
    <property type="molecule type" value="Genomic_DNA"/>
</dbReference>
<reference evidence="1 2" key="1">
    <citation type="submission" date="2015-07" db="EMBL/GenBank/DDBJ databases">
        <title>Isolation and Genomic Characterization of a Novel Halophilic Metal-Reducing Deltaproteobacterium from the Deep Subsurface.</title>
        <authorList>
            <person name="Badalamenti J.P."/>
            <person name="Summers Z.M."/>
            <person name="Gralnick J.A."/>
            <person name="Bond D.R."/>
        </authorList>
    </citation>
    <scope>NUCLEOTIDE SEQUENCE [LARGE SCALE GENOMIC DNA]</scope>
    <source>
        <strain evidence="1 2">WTL</strain>
    </source>
</reference>
<evidence type="ECO:0000313" key="1">
    <source>
        <dbReference type="EMBL" id="ALC15235.1"/>
    </source>
</evidence>
<gene>
    <name evidence="1" type="ORF">DSOUD_0441</name>
</gene>
<dbReference type="KEGG" id="des:DSOUD_0441"/>
<sequence length="138" mass="16072">MEIRYFVFSDQNRPEPLPTELFWKIYDRRVPLPGEARRRVRFASVEVRRDEEVVGGAPLTAVRFRFDRRGFIRSGETKKYTLCSALTTALTDLARVTSDQDLLDTHRLFRKKTRNPFEWAPTPEEIAAMNLLVAAGER</sequence>
<name>A0A0M4D404_9BACT</name>
<proteinExistence type="predicted"/>
<accession>A0A0M4D404</accession>
<dbReference type="PATRIC" id="fig|1603606.3.peg.477"/>
<dbReference type="RefSeq" id="WP_053549459.1">
    <property type="nucleotide sequence ID" value="NZ_CP010802.1"/>
</dbReference>
<dbReference type="AlphaFoldDB" id="A0A0M4D404"/>
<evidence type="ECO:0000313" key="2">
    <source>
        <dbReference type="Proteomes" id="UP000057158"/>
    </source>
</evidence>
<organism evidence="1 2">
    <name type="scientific">Desulfuromonas soudanensis</name>
    <dbReference type="NCBI Taxonomy" id="1603606"/>
    <lineage>
        <taxon>Bacteria</taxon>
        <taxon>Pseudomonadati</taxon>
        <taxon>Thermodesulfobacteriota</taxon>
        <taxon>Desulfuromonadia</taxon>
        <taxon>Desulfuromonadales</taxon>
        <taxon>Desulfuromonadaceae</taxon>
        <taxon>Desulfuromonas</taxon>
    </lineage>
</organism>
<protein>
    <submittedName>
        <fullName evidence="1">Uncharacterized protein</fullName>
    </submittedName>
</protein>